<dbReference type="InterPro" id="IPR037481">
    <property type="entry name" value="LacX"/>
</dbReference>
<dbReference type="Gene3D" id="2.70.98.10">
    <property type="match status" value="1"/>
</dbReference>
<keyword evidence="2" id="KW-1185">Reference proteome</keyword>
<dbReference type="Proteomes" id="UP000198418">
    <property type="component" value="Unassembled WGS sequence"/>
</dbReference>
<organism evidence="1 2">
    <name type="scientific">Rhodoblastus acidophilus</name>
    <name type="common">Rhodopseudomonas acidophila</name>
    <dbReference type="NCBI Taxonomy" id="1074"/>
    <lineage>
        <taxon>Bacteria</taxon>
        <taxon>Pseudomonadati</taxon>
        <taxon>Pseudomonadota</taxon>
        <taxon>Alphaproteobacteria</taxon>
        <taxon>Hyphomicrobiales</taxon>
        <taxon>Rhodoblastaceae</taxon>
        <taxon>Rhodoblastus</taxon>
    </lineage>
</organism>
<protein>
    <submittedName>
        <fullName evidence="1">Galactose mutarotase</fullName>
    </submittedName>
</protein>
<dbReference type="Pfam" id="PF01263">
    <property type="entry name" value="Aldose_epim"/>
    <property type="match status" value="1"/>
</dbReference>
<reference evidence="2" key="1">
    <citation type="submission" date="2017-06" db="EMBL/GenBank/DDBJ databases">
        <authorList>
            <person name="Varghese N."/>
            <person name="Submissions S."/>
        </authorList>
    </citation>
    <scope>NUCLEOTIDE SEQUENCE [LARGE SCALE GENOMIC DNA]</scope>
    <source>
        <strain evidence="2">DSM 137</strain>
    </source>
</reference>
<dbReference type="GO" id="GO:0030246">
    <property type="term" value="F:carbohydrate binding"/>
    <property type="evidence" value="ECO:0007669"/>
    <property type="project" value="InterPro"/>
</dbReference>
<proteinExistence type="predicted"/>
<dbReference type="OrthoDB" id="9795355at2"/>
<dbReference type="GO" id="GO:0005975">
    <property type="term" value="P:carbohydrate metabolic process"/>
    <property type="evidence" value="ECO:0007669"/>
    <property type="project" value="InterPro"/>
</dbReference>
<evidence type="ECO:0000313" key="1">
    <source>
        <dbReference type="EMBL" id="SNB51530.1"/>
    </source>
</evidence>
<gene>
    <name evidence="1" type="ORF">SAMN06265338_10196</name>
</gene>
<dbReference type="AlphaFoldDB" id="A0A212PWZ9"/>
<accession>A0A212PWZ9</accession>
<sequence length="288" mass="31441">MNSNLILSNDVLRAEIAPLGAELVRLQDATGADWLHDGDPVWWNGRSPLLFPMVGRATGDRIRVEGEAYDLPQHGFARRSLFDVVEAAPQRALLRLADSENTRRGYPFAFRLDLAYALDAATLNVVATVVNEDAKPLPCAFGFHPAFRWPLPGGKGAHEVRFERPEPAPIRRLADGLIDPREFPNPAASGTLALKPGLFDAGALIFDKLDSRRVAFGPPGGPEVAVSFPGLPHFALWTKPGAPYLCLEPWQGFAAPVGYDGDFSERPGVVVLAPGEQRRFMMDVTLKL</sequence>
<dbReference type="EMBL" id="FYDG01000001">
    <property type="protein sequence ID" value="SNB51530.1"/>
    <property type="molecule type" value="Genomic_DNA"/>
</dbReference>
<evidence type="ECO:0000313" key="2">
    <source>
        <dbReference type="Proteomes" id="UP000198418"/>
    </source>
</evidence>
<dbReference type="InterPro" id="IPR014718">
    <property type="entry name" value="GH-type_carb-bd"/>
</dbReference>
<dbReference type="CDD" id="cd09024">
    <property type="entry name" value="Aldose_epim_lacX"/>
    <property type="match status" value="1"/>
</dbReference>
<dbReference type="InterPro" id="IPR008183">
    <property type="entry name" value="Aldose_1/G6P_1-epimerase"/>
</dbReference>
<dbReference type="InterPro" id="IPR011013">
    <property type="entry name" value="Gal_mutarotase_sf_dom"/>
</dbReference>
<name>A0A212PWZ9_RHOAC</name>
<dbReference type="SUPFAM" id="SSF74650">
    <property type="entry name" value="Galactose mutarotase-like"/>
    <property type="match status" value="1"/>
</dbReference>
<dbReference type="RefSeq" id="WP_088518613.1">
    <property type="nucleotide sequence ID" value="NZ_FYDG01000001.1"/>
</dbReference>
<dbReference type="GO" id="GO:0016853">
    <property type="term" value="F:isomerase activity"/>
    <property type="evidence" value="ECO:0007669"/>
    <property type="project" value="InterPro"/>
</dbReference>